<name>A0ABT2YM28_9BURK</name>
<dbReference type="Pfam" id="PF00583">
    <property type="entry name" value="Acetyltransf_1"/>
    <property type="match status" value="1"/>
</dbReference>
<dbReference type="Gene3D" id="3.40.630.30">
    <property type="match status" value="1"/>
</dbReference>
<keyword evidence="3" id="KW-1185">Reference proteome</keyword>
<organism evidence="2 3">
    <name type="scientific">Roseateles oligotrophus</name>
    <dbReference type="NCBI Taxonomy" id="1769250"/>
    <lineage>
        <taxon>Bacteria</taxon>
        <taxon>Pseudomonadati</taxon>
        <taxon>Pseudomonadota</taxon>
        <taxon>Betaproteobacteria</taxon>
        <taxon>Burkholderiales</taxon>
        <taxon>Sphaerotilaceae</taxon>
        <taxon>Roseateles</taxon>
    </lineage>
</organism>
<evidence type="ECO:0000259" key="1">
    <source>
        <dbReference type="PROSITE" id="PS51186"/>
    </source>
</evidence>
<evidence type="ECO:0000313" key="2">
    <source>
        <dbReference type="EMBL" id="MCV2371122.1"/>
    </source>
</evidence>
<protein>
    <recommendedName>
        <fullName evidence="1">N-acetyltransferase domain-containing protein</fullName>
    </recommendedName>
</protein>
<gene>
    <name evidence="2" type="ORF">LNV07_23790</name>
</gene>
<dbReference type="CDD" id="cd04301">
    <property type="entry name" value="NAT_SF"/>
    <property type="match status" value="1"/>
</dbReference>
<dbReference type="EMBL" id="JAJIRN010000012">
    <property type="protein sequence ID" value="MCV2371122.1"/>
    <property type="molecule type" value="Genomic_DNA"/>
</dbReference>
<dbReference type="PROSITE" id="PS51186">
    <property type="entry name" value="GNAT"/>
    <property type="match status" value="1"/>
</dbReference>
<proteinExistence type="predicted"/>
<feature type="domain" description="N-acetyltransferase" evidence="1">
    <location>
        <begin position="127"/>
        <end position="263"/>
    </location>
</feature>
<reference evidence="2 3" key="1">
    <citation type="submission" date="2021-11" db="EMBL/GenBank/DDBJ databases">
        <authorList>
            <person name="Liang Q."/>
            <person name="Mou H."/>
            <person name="Liu Z."/>
        </authorList>
    </citation>
    <scope>NUCLEOTIDE SEQUENCE [LARGE SCALE GENOMIC DNA]</scope>
    <source>
        <strain evidence="2 3">CHU3</strain>
    </source>
</reference>
<evidence type="ECO:0000313" key="3">
    <source>
        <dbReference type="Proteomes" id="UP001209701"/>
    </source>
</evidence>
<dbReference type="InterPro" id="IPR016181">
    <property type="entry name" value="Acyl_CoA_acyltransferase"/>
</dbReference>
<dbReference type="Proteomes" id="UP001209701">
    <property type="component" value="Unassembled WGS sequence"/>
</dbReference>
<sequence length="263" mass="29474">MNTELQLFEAYRQDRQDHAIEGFSLDCLPHLRRHLPLSGPAGGEALLCFSRLDPGQESAQIGAQIEQFRALGQDFEWKVYALEQPSTLKQMLELQGFVAGEPELFMLYPLLESRPRGKDQKCLPAGVELRRITDAGDLGDVLSVQAQIWGRDFEWLRDKLAAGLAKGDGEMSMFCAYADGQPIGTGWTDYPPGSRFPELHGGGVLPAWRGRGVYSALFDVRFVEARARGYEWMAVDASIMSRPILEAIGFKPICPTWPMQYKF</sequence>
<dbReference type="InterPro" id="IPR000182">
    <property type="entry name" value="GNAT_dom"/>
</dbReference>
<dbReference type="RefSeq" id="WP_263573700.1">
    <property type="nucleotide sequence ID" value="NZ_JAJIRN010000012.1"/>
</dbReference>
<dbReference type="SUPFAM" id="SSF55729">
    <property type="entry name" value="Acyl-CoA N-acyltransferases (Nat)"/>
    <property type="match status" value="1"/>
</dbReference>
<comment type="caution">
    <text evidence="2">The sequence shown here is derived from an EMBL/GenBank/DDBJ whole genome shotgun (WGS) entry which is preliminary data.</text>
</comment>
<accession>A0ABT2YM28</accession>